<accession>A0A0G4HMJ1</accession>
<dbReference type="AlphaFoldDB" id="A0A0G4HMJ1"/>
<name>A0A0G4HMJ1_9ALVE</name>
<evidence type="ECO:0000313" key="2">
    <source>
        <dbReference type="EMBL" id="CEM45517.1"/>
    </source>
</evidence>
<protein>
    <submittedName>
        <fullName evidence="2">Uncharacterized protein</fullName>
    </submittedName>
</protein>
<dbReference type="VEuPathDB" id="CryptoDB:Cvel_7550"/>
<proteinExistence type="predicted"/>
<organism evidence="2">
    <name type="scientific">Chromera velia CCMP2878</name>
    <dbReference type="NCBI Taxonomy" id="1169474"/>
    <lineage>
        <taxon>Eukaryota</taxon>
        <taxon>Sar</taxon>
        <taxon>Alveolata</taxon>
        <taxon>Colpodellida</taxon>
        <taxon>Chromeraceae</taxon>
        <taxon>Chromera</taxon>
    </lineage>
</organism>
<dbReference type="EMBL" id="CDMZ01003209">
    <property type="protein sequence ID" value="CEM45517.1"/>
    <property type="molecule type" value="Genomic_DNA"/>
</dbReference>
<feature type="region of interest" description="Disordered" evidence="1">
    <location>
        <begin position="523"/>
        <end position="559"/>
    </location>
</feature>
<sequence>MATLHDSVKCLPLFIRPGTSKVTDLSGKITVDTPLNEIPDDVIANWHEKAEKIAVITDVCSGVAWQEIPIWGEPPGLVQRISPDKLTYIIVTPHANSDSAMVGPSPSVLYLLAKMCCIPKEVKIAFVERLFWFGNPEGRKQIVQKIVKRDAPICFFPDGKKTYNKIFKYVKAAKSMYDMRAFCHWTIGEGAEEDWISAGYDTFPTLLESAGEKGMKKFKPGFNVPFPDPKLAVFYPPRPKMIVGIGSKGEEWGSELGGVSGVEYKKGSEMPMSVESLESIERLYILDTTSSGMIANMEVMYNARYEACCEPMVVCVILPKDANEWYKAAPAMCDLIENCDFCFFVLDSQKAECLPALANIVSSPSSLRSVNSHLVPYPRMHFGFLSDRKKVIFDWPEYDFTLEKAPSLLASVSYGRRMDGLKRENYTKGKKTLGVPHPDMTLAGGEKGGPAALVHMLTAAFAVVKKITEGVMEDEEKCKQLTEQYGFSEEWELPERVTNGSDLCMDYEHMKDALANDGGDEGDMCGGEEDFGFGGEGEEGGDEDYGDEGECEDDMFSGS</sequence>
<evidence type="ECO:0000256" key="1">
    <source>
        <dbReference type="SAM" id="MobiDB-lite"/>
    </source>
</evidence>
<gene>
    <name evidence="2" type="ORF">Cvel_7550</name>
</gene>
<reference evidence="2" key="1">
    <citation type="submission" date="2014-11" db="EMBL/GenBank/DDBJ databases">
        <authorList>
            <person name="Otto D Thomas"/>
            <person name="Naeem Raeece"/>
        </authorList>
    </citation>
    <scope>NUCLEOTIDE SEQUENCE</scope>
</reference>